<evidence type="ECO:0008006" key="3">
    <source>
        <dbReference type="Google" id="ProtNLM"/>
    </source>
</evidence>
<evidence type="ECO:0000256" key="1">
    <source>
        <dbReference type="SAM" id="SignalP"/>
    </source>
</evidence>
<organism evidence="2">
    <name type="scientific">Myxococcus xanthus</name>
    <dbReference type="NCBI Taxonomy" id="34"/>
    <lineage>
        <taxon>Bacteria</taxon>
        <taxon>Pseudomonadati</taxon>
        <taxon>Myxococcota</taxon>
        <taxon>Myxococcia</taxon>
        <taxon>Myxococcales</taxon>
        <taxon>Cystobacterineae</taxon>
        <taxon>Myxococcaceae</taxon>
        <taxon>Myxococcus</taxon>
    </lineage>
</organism>
<name>A0A7D5T2S9_MYXXA</name>
<feature type="signal peptide" evidence="1">
    <location>
        <begin position="1"/>
        <end position="20"/>
    </location>
</feature>
<keyword evidence="1" id="KW-0732">Signal</keyword>
<dbReference type="AlphaFoldDB" id="A0A7D5T2S9"/>
<reference evidence="2" key="1">
    <citation type="journal article" date="2020" name="ACS Chem. Biol.">
        <title>Biosynthesis of cittilins, unusual ribosomally synthesized and post-translationally modified peptides from Myxococcus xanthus.</title>
        <authorList>
            <person name="Hug J.J."/>
            <person name="Dastbaz J."/>
            <person name="Adam S."/>
            <person name="Revermann O."/>
            <person name="Koehnke J."/>
            <person name="Krug D."/>
            <person name="Muller R."/>
        </authorList>
    </citation>
    <scope>NUCLEOTIDE SEQUENCE</scope>
    <source>
        <strain evidence="2">Mxx48</strain>
    </source>
</reference>
<accession>A0A7D5T2S9</accession>
<proteinExistence type="predicted"/>
<evidence type="ECO:0000313" key="2">
    <source>
        <dbReference type="EMBL" id="QLH55642.1"/>
    </source>
</evidence>
<dbReference type="PROSITE" id="PS51257">
    <property type="entry name" value="PROKAR_LIPOPROTEIN"/>
    <property type="match status" value="1"/>
</dbReference>
<protein>
    <recommendedName>
        <fullName evidence="3">Lipoprotein</fullName>
    </recommendedName>
</protein>
<dbReference type="EMBL" id="MN731370">
    <property type="protein sequence ID" value="QLH55642.1"/>
    <property type="molecule type" value="Genomic_DNA"/>
</dbReference>
<feature type="chain" id="PRO_5027768636" description="Lipoprotein" evidence="1">
    <location>
        <begin position="21"/>
        <end position="107"/>
    </location>
</feature>
<sequence length="107" mass="11123">MNVSRVVASLTACFSLSLIACGGAEAPTDLAEDGAAVSVEQGLGYPPHCPNGDLIYWLENVQACTPKCGSTRQSGQPATQYAACQSNVAGTRTLINVRYCIPGCDLL</sequence>